<dbReference type="EMBL" id="JBJOSA010000007">
    <property type="protein sequence ID" value="MFL8937211.1"/>
    <property type="molecule type" value="Genomic_DNA"/>
</dbReference>
<dbReference type="SUPFAM" id="SSF56645">
    <property type="entry name" value="Acyl-CoA dehydrogenase NM domain-like"/>
    <property type="match status" value="1"/>
</dbReference>
<comment type="caution">
    <text evidence="1">The sequence shown here is derived from an EMBL/GenBank/DDBJ whole genome shotgun (WGS) entry which is preliminary data.</text>
</comment>
<dbReference type="PANTHER" id="PTHR43884:SF12">
    <property type="entry name" value="ISOVALERYL-COA DEHYDROGENASE, MITOCHONDRIAL-RELATED"/>
    <property type="match status" value="1"/>
</dbReference>
<dbReference type="Gene3D" id="2.40.110.10">
    <property type="entry name" value="Butyryl-CoA Dehydrogenase, subunit A, domain 2"/>
    <property type="match status" value="1"/>
</dbReference>
<keyword evidence="2" id="KW-1185">Reference proteome</keyword>
<name>A0ABW8VQC1_9BACI</name>
<dbReference type="Proteomes" id="UP001628668">
    <property type="component" value="Unassembled WGS sequence"/>
</dbReference>
<accession>A0ABW8VQC1</accession>
<proteinExistence type="predicted"/>
<reference evidence="1 2" key="1">
    <citation type="submission" date="2024-12" db="EMBL/GenBank/DDBJ databases">
        <authorList>
            <person name="Li X."/>
            <person name="Zhang D."/>
        </authorList>
    </citation>
    <scope>NUCLEOTIDE SEQUENCE [LARGE SCALE GENOMIC DNA]</scope>
    <source>
        <strain evidence="1 2">JCM19602</strain>
    </source>
</reference>
<dbReference type="PANTHER" id="PTHR43884">
    <property type="entry name" value="ACYL-COA DEHYDROGENASE"/>
    <property type="match status" value="1"/>
</dbReference>
<organism evidence="1 2">
    <name type="scientific">Rossellomorea oryzaecorticis</name>
    <dbReference type="NCBI Taxonomy" id="1396505"/>
    <lineage>
        <taxon>Bacteria</taxon>
        <taxon>Bacillati</taxon>
        <taxon>Bacillota</taxon>
        <taxon>Bacilli</taxon>
        <taxon>Bacillales</taxon>
        <taxon>Bacillaceae</taxon>
        <taxon>Rossellomorea</taxon>
    </lineage>
</organism>
<evidence type="ECO:0000313" key="2">
    <source>
        <dbReference type="Proteomes" id="UP001628668"/>
    </source>
</evidence>
<dbReference type="InterPro" id="IPR037069">
    <property type="entry name" value="AcylCoA_DH/ox_N_sf"/>
</dbReference>
<protein>
    <submittedName>
        <fullName evidence="1">Acyl-CoA dehydrogenase</fullName>
    </submittedName>
</protein>
<dbReference type="RefSeq" id="WP_411159574.1">
    <property type="nucleotide sequence ID" value="NZ_JBJOSA010000007.1"/>
</dbReference>
<gene>
    <name evidence="1" type="ORF">ACKA06_10460</name>
</gene>
<dbReference type="Gene3D" id="1.10.540.10">
    <property type="entry name" value="Acyl-CoA dehydrogenase/oxidase, N-terminal domain"/>
    <property type="match status" value="1"/>
</dbReference>
<evidence type="ECO:0000313" key="1">
    <source>
        <dbReference type="EMBL" id="MFL8937211.1"/>
    </source>
</evidence>
<dbReference type="InterPro" id="IPR046373">
    <property type="entry name" value="Acyl-CoA_Oxase/DH_mid-dom_sf"/>
</dbReference>
<dbReference type="InterPro" id="IPR009100">
    <property type="entry name" value="AcylCoA_DH/oxidase_NM_dom_sf"/>
</dbReference>
<sequence length="363" mass="40961">MISKEFSQNDKLEAIIQEQLKPFVRQIDCEAYYAKEYLLELGKAGFYQSRDLPVNHVLQREIALVEETAKVCMTTAFNLWCQLTSMTYLRHSTNAYLKEEILPKLEKGDLLGGTGLSNPMKFYGGMEKLHLNATRTEGGYSVSGTLPSVSNLGDTHWFGIVAEVDDDQRIMACIPCDVDGLNLKEKIDYLGLNGSATFACQFKDVFIPDNWLIAEDADSFIKQVRPAFIFYQIPLGLGVTEAAIHSINKVKSKQGGSNQYLPVQAEELEQELEGLREKTYKLASMTTDFSIVWEELIRIRLEVVYLTSKAVHANMIHSGSAAYIQKSDPSRRLRESYFLVNLTPTVRHLEMLLAGEKQHLEGN</sequence>